<dbReference type="OrthoDB" id="156829at2"/>
<dbReference type="PROSITE" id="PS51063">
    <property type="entry name" value="HTH_CRP_2"/>
    <property type="match status" value="1"/>
</dbReference>
<feature type="domain" description="Cyclic nucleotide-binding" evidence="4">
    <location>
        <begin position="28"/>
        <end position="107"/>
    </location>
</feature>
<sequence>MDGHESTRGRKLPLIAPEDDLCVARVPLFQGLTTQQQHNVASLAIPTRVGADEQIYSAGSAVSQLMVVHTGRVKISRLTADGHEQIVRVLESGDFIGEGAFIDGSRPDHFAVAVEAGSLCVFRHADLGRLIDDHPSIGMAMLRTLSRRLDETETRLAAVISGDVASRLADYLMSLPVRRIDGVPTVELPMAKKDIASLLDTTPESLSRQLRRLSDSRVIRLHGRRIALTDIGTLTSLSTPV</sequence>
<dbReference type="AlphaFoldDB" id="A0A542YT82"/>
<dbReference type="PANTHER" id="PTHR24567:SF74">
    <property type="entry name" value="HTH-TYPE TRANSCRIPTIONAL REGULATOR ARCR"/>
    <property type="match status" value="1"/>
</dbReference>
<dbReference type="InterPro" id="IPR050397">
    <property type="entry name" value="Env_Response_Regulators"/>
</dbReference>
<dbReference type="InterPro" id="IPR036390">
    <property type="entry name" value="WH_DNA-bd_sf"/>
</dbReference>
<organism evidence="6 7">
    <name type="scientific">Ornithinicoccus hortensis</name>
    <dbReference type="NCBI Taxonomy" id="82346"/>
    <lineage>
        <taxon>Bacteria</taxon>
        <taxon>Bacillati</taxon>
        <taxon>Actinomycetota</taxon>
        <taxon>Actinomycetes</taxon>
        <taxon>Micrococcales</taxon>
        <taxon>Intrasporangiaceae</taxon>
        <taxon>Ornithinicoccus</taxon>
    </lineage>
</organism>
<dbReference type="PANTHER" id="PTHR24567">
    <property type="entry name" value="CRP FAMILY TRANSCRIPTIONAL REGULATORY PROTEIN"/>
    <property type="match status" value="1"/>
</dbReference>
<dbReference type="InterPro" id="IPR000595">
    <property type="entry name" value="cNMP-bd_dom"/>
</dbReference>
<accession>A0A542YT82</accession>
<dbReference type="SMART" id="SM00419">
    <property type="entry name" value="HTH_CRP"/>
    <property type="match status" value="1"/>
</dbReference>
<keyword evidence="7" id="KW-1185">Reference proteome</keyword>
<evidence type="ECO:0000256" key="2">
    <source>
        <dbReference type="ARBA" id="ARBA00023125"/>
    </source>
</evidence>
<dbReference type="EMBL" id="VFOP01000001">
    <property type="protein sequence ID" value="TQL51154.1"/>
    <property type="molecule type" value="Genomic_DNA"/>
</dbReference>
<evidence type="ECO:0000313" key="6">
    <source>
        <dbReference type="EMBL" id="TQL51154.1"/>
    </source>
</evidence>
<dbReference type="Pfam" id="PF13545">
    <property type="entry name" value="HTH_Crp_2"/>
    <property type="match status" value="1"/>
</dbReference>
<evidence type="ECO:0000313" key="7">
    <source>
        <dbReference type="Proteomes" id="UP000319516"/>
    </source>
</evidence>
<dbReference type="Gene3D" id="1.10.10.10">
    <property type="entry name" value="Winged helix-like DNA-binding domain superfamily/Winged helix DNA-binding domain"/>
    <property type="match status" value="1"/>
</dbReference>
<dbReference type="CDD" id="cd00038">
    <property type="entry name" value="CAP_ED"/>
    <property type="match status" value="1"/>
</dbReference>
<reference evidence="6 7" key="1">
    <citation type="submission" date="2019-06" db="EMBL/GenBank/DDBJ databases">
        <title>Sequencing the genomes of 1000 actinobacteria strains.</title>
        <authorList>
            <person name="Klenk H.-P."/>
        </authorList>
    </citation>
    <scope>NUCLEOTIDE SEQUENCE [LARGE SCALE GENOMIC DNA]</scope>
    <source>
        <strain evidence="6 7">DSM 12335</strain>
    </source>
</reference>
<protein>
    <submittedName>
        <fullName evidence="6">CRP/FNR family transcriptional regulator</fullName>
    </submittedName>
</protein>
<dbReference type="InterPro" id="IPR012318">
    <property type="entry name" value="HTH_CRP"/>
</dbReference>
<keyword evidence="1" id="KW-0805">Transcription regulation</keyword>
<dbReference type="Gene3D" id="2.60.120.10">
    <property type="entry name" value="Jelly Rolls"/>
    <property type="match status" value="1"/>
</dbReference>
<dbReference type="Proteomes" id="UP000319516">
    <property type="component" value="Unassembled WGS sequence"/>
</dbReference>
<dbReference type="InterPro" id="IPR036388">
    <property type="entry name" value="WH-like_DNA-bd_sf"/>
</dbReference>
<dbReference type="GO" id="GO:0005829">
    <property type="term" value="C:cytosol"/>
    <property type="evidence" value="ECO:0007669"/>
    <property type="project" value="TreeGrafter"/>
</dbReference>
<feature type="domain" description="HTH crp-type" evidence="5">
    <location>
        <begin position="162"/>
        <end position="232"/>
    </location>
</feature>
<dbReference type="SUPFAM" id="SSF51206">
    <property type="entry name" value="cAMP-binding domain-like"/>
    <property type="match status" value="1"/>
</dbReference>
<gene>
    <name evidence="6" type="ORF">FB467_2291</name>
</gene>
<dbReference type="Pfam" id="PF00027">
    <property type="entry name" value="cNMP_binding"/>
    <property type="match status" value="1"/>
</dbReference>
<keyword evidence="3" id="KW-0804">Transcription</keyword>
<dbReference type="GO" id="GO:0003677">
    <property type="term" value="F:DNA binding"/>
    <property type="evidence" value="ECO:0007669"/>
    <property type="project" value="UniProtKB-KW"/>
</dbReference>
<evidence type="ECO:0000259" key="4">
    <source>
        <dbReference type="PROSITE" id="PS50042"/>
    </source>
</evidence>
<name>A0A542YT82_9MICO</name>
<proteinExistence type="predicted"/>
<dbReference type="SUPFAM" id="SSF46785">
    <property type="entry name" value="Winged helix' DNA-binding domain"/>
    <property type="match status" value="1"/>
</dbReference>
<dbReference type="GO" id="GO:0003700">
    <property type="term" value="F:DNA-binding transcription factor activity"/>
    <property type="evidence" value="ECO:0007669"/>
    <property type="project" value="TreeGrafter"/>
</dbReference>
<dbReference type="InterPro" id="IPR018490">
    <property type="entry name" value="cNMP-bd_dom_sf"/>
</dbReference>
<keyword evidence="2" id="KW-0238">DNA-binding</keyword>
<evidence type="ECO:0000259" key="5">
    <source>
        <dbReference type="PROSITE" id="PS51063"/>
    </source>
</evidence>
<dbReference type="InterPro" id="IPR014710">
    <property type="entry name" value="RmlC-like_jellyroll"/>
</dbReference>
<dbReference type="PROSITE" id="PS50042">
    <property type="entry name" value="CNMP_BINDING_3"/>
    <property type="match status" value="1"/>
</dbReference>
<comment type="caution">
    <text evidence="6">The sequence shown here is derived from an EMBL/GenBank/DDBJ whole genome shotgun (WGS) entry which is preliminary data.</text>
</comment>
<evidence type="ECO:0000256" key="3">
    <source>
        <dbReference type="ARBA" id="ARBA00023163"/>
    </source>
</evidence>
<evidence type="ECO:0000256" key="1">
    <source>
        <dbReference type="ARBA" id="ARBA00023015"/>
    </source>
</evidence>
<dbReference type="SMART" id="SM00100">
    <property type="entry name" value="cNMP"/>
    <property type="match status" value="1"/>
</dbReference>